<dbReference type="InterPro" id="IPR000700">
    <property type="entry name" value="PAS-assoc_C"/>
</dbReference>
<evidence type="ECO:0000259" key="5">
    <source>
        <dbReference type="PROSITE" id="PS50113"/>
    </source>
</evidence>
<keyword evidence="1" id="KW-0285">Flavoprotein</keyword>
<keyword evidence="2" id="KW-0288">FMN</keyword>
<evidence type="ECO:0000256" key="3">
    <source>
        <dbReference type="ARBA" id="ARBA00022991"/>
    </source>
</evidence>
<feature type="domain" description="PAC" evidence="5">
    <location>
        <begin position="1"/>
        <end position="48"/>
    </location>
</feature>
<dbReference type="PANTHER" id="PTHR47429">
    <property type="entry name" value="PROTEIN TWIN LOV 1"/>
    <property type="match status" value="1"/>
</dbReference>
<dbReference type="Proteomes" id="UP000235786">
    <property type="component" value="Unassembled WGS sequence"/>
</dbReference>
<dbReference type="GO" id="GO:0005634">
    <property type="term" value="C:nucleus"/>
    <property type="evidence" value="ECO:0007669"/>
    <property type="project" value="TreeGrafter"/>
</dbReference>
<evidence type="ECO:0000256" key="2">
    <source>
        <dbReference type="ARBA" id="ARBA00022643"/>
    </source>
</evidence>
<dbReference type="PANTHER" id="PTHR47429:SF2">
    <property type="entry name" value="PROTEIN TWIN LOV 1"/>
    <property type="match status" value="1"/>
</dbReference>
<keyword evidence="3" id="KW-0157">Chromophore</keyword>
<proteinExistence type="predicted"/>
<keyword evidence="7" id="KW-1185">Reference proteome</keyword>
<dbReference type="PROSITE" id="PS50113">
    <property type="entry name" value="PAC"/>
    <property type="match status" value="1"/>
</dbReference>
<gene>
    <name evidence="6" type="ORF">L207DRAFT_343625</name>
</gene>
<dbReference type="STRING" id="1149755.A0A2J6RQA3"/>
<accession>A0A2J6RQA3</accession>
<dbReference type="Gene3D" id="3.30.450.20">
    <property type="entry name" value="PAS domain"/>
    <property type="match status" value="1"/>
</dbReference>
<reference evidence="6 7" key="1">
    <citation type="submission" date="2016-04" db="EMBL/GenBank/DDBJ databases">
        <title>A degradative enzymes factory behind the ericoid mycorrhizal symbiosis.</title>
        <authorList>
            <consortium name="DOE Joint Genome Institute"/>
            <person name="Martino E."/>
            <person name="Morin E."/>
            <person name="Grelet G."/>
            <person name="Kuo A."/>
            <person name="Kohler A."/>
            <person name="Daghino S."/>
            <person name="Barry K."/>
            <person name="Choi C."/>
            <person name="Cichocki N."/>
            <person name="Clum A."/>
            <person name="Copeland A."/>
            <person name="Hainaut M."/>
            <person name="Haridas S."/>
            <person name="Labutti K."/>
            <person name="Lindquist E."/>
            <person name="Lipzen A."/>
            <person name="Khouja H.-R."/>
            <person name="Murat C."/>
            <person name="Ohm R."/>
            <person name="Olson A."/>
            <person name="Spatafora J."/>
            <person name="Veneault-Fourrey C."/>
            <person name="Henrissat B."/>
            <person name="Grigoriev I."/>
            <person name="Martin F."/>
            <person name="Perotto S."/>
        </authorList>
    </citation>
    <scope>NUCLEOTIDE SEQUENCE [LARGE SCALE GENOMIC DNA]</scope>
    <source>
        <strain evidence="6 7">F</strain>
    </source>
</reference>
<feature type="compositionally biased region" description="Polar residues" evidence="4">
    <location>
        <begin position="95"/>
        <end position="108"/>
    </location>
</feature>
<dbReference type="EMBL" id="KZ613945">
    <property type="protein sequence ID" value="PMD40694.1"/>
    <property type="molecule type" value="Genomic_DNA"/>
</dbReference>
<sequence>MNYKRDGKLFVNLLLLVPLRDGKGKMRYYLGAQVDCSALVEGSRRVEGFERFLLKREMQAKEEKRDGKRKVLERLRALSAAFDFEGNAIIGSGSRCGSNPGETEQAISKQRRRIADEGGSSGEDDSGTETEEGTERWKLAGGDKSGHLPGLYKKYIPVRPYPSLRMIFVSQAARRLGKLQQRHFLAHVAAPQAILSSLKESLQSGTPVTAKIALMDHTGDSKEGS</sequence>
<evidence type="ECO:0000256" key="1">
    <source>
        <dbReference type="ARBA" id="ARBA00022630"/>
    </source>
</evidence>
<feature type="region of interest" description="Disordered" evidence="4">
    <location>
        <begin position="93"/>
        <end position="142"/>
    </location>
</feature>
<feature type="compositionally biased region" description="Acidic residues" evidence="4">
    <location>
        <begin position="122"/>
        <end position="132"/>
    </location>
</feature>
<organism evidence="6 7">
    <name type="scientific">Hyaloscypha variabilis (strain UAMH 11265 / GT02V1 / F)</name>
    <name type="common">Meliniomyces variabilis</name>
    <dbReference type="NCBI Taxonomy" id="1149755"/>
    <lineage>
        <taxon>Eukaryota</taxon>
        <taxon>Fungi</taxon>
        <taxon>Dikarya</taxon>
        <taxon>Ascomycota</taxon>
        <taxon>Pezizomycotina</taxon>
        <taxon>Leotiomycetes</taxon>
        <taxon>Helotiales</taxon>
        <taxon>Hyaloscyphaceae</taxon>
        <taxon>Hyaloscypha</taxon>
        <taxon>Hyaloscypha variabilis</taxon>
    </lineage>
</organism>
<name>A0A2J6RQA3_HYAVF</name>
<evidence type="ECO:0000313" key="7">
    <source>
        <dbReference type="Proteomes" id="UP000235786"/>
    </source>
</evidence>
<dbReference type="AlphaFoldDB" id="A0A2J6RQA3"/>
<protein>
    <recommendedName>
        <fullName evidence="5">PAC domain-containing protein</fullName>
    </recommendedName>
</protein>
<evidence type="ECO:0000313" key="6">
    <source>
        <dbReference type="EMBL" id="PMD40694.1"/>
    </source>
</evidence>
<evidence type="ECO:0000256" key="4">
    <source>
        <dbReference type="SAM" id="MobiDB-lite"/>
    </source>
</evidence>
<dbReference type="OrthoDB" id="10540458at2759"/>